<dbReference type="Gene3D" id="3.40.50.880">
    <property type="match status" value="1"/>
</dbReference>
<dbReference type="EMBL" id="VWNA01000001">
    <property type="protein sequence ID" value="MQT12069.1"/>
    <property type="molecule type" value="Genomic_DNA"/>
</dbReference>
<dbReference type="RefSeq" id="WP_153479389.1">
    <property type="nucleotide sequence ID" value="NZ_VWNA01000001.1"/>
</dbReference>
<dbReference type="GO" id="GO:0016740">
    <property type="term" value="F:transferase activity"/>
    <property type="evidence" value="ECO:0007669"/>
    <property type="project" value="UniProtKB-KW"/>
</dbReference>
<dbReference type="SUPFAM" id="SSF52317">
    <property type="entry name" value="Class I glutamine amidotransferase-like"/>
    <property type="match status" value="1"/>
</dbReference>
<dbReference type="PROSITE" id="PS51273">
    <property type="entry name" value="GATASE_TYPE_1"/>
    <property type="match status" value="1"/>
</dbReference>
<dbReference type="PANTHER" id="PTHR42695:SF5">
    <property type="entry name" value="GLUTAMINE AMIDOTRANSFERASE YLR126C-RELATED"/>
    <property type="match status" value="1"/>
</dbReference>
<organism evidence="2 3">
    <name type="scientific">Segnochrobactrum spirostomi</name>
    <dbReference type="NCBI Taxonomy" id="2608987"/>
    <lineage>
        <taxon>Bacteria</taxon>
        <taxon>Pseudomonadati</taxon>
        <taxon>Pseudomonadota</taxon>
        <taxon>Alphaproteobacteria</taxon>
        <taxon>Hyphomicrobiales</taxon>
        <taxon>Segnochrobactraceae</taxon>
        <taxon>Segnochrobactrum</taxon>
    </lineage>
</organism>
<dbReference type="Proteomes" id="UP000332515">
    <property type="component" value="Unassembled WGS sequence"/>
</dbReference>
<dbReference type="Pfam" id="PF00117">
    <property type="entry name" value="GATase"/>
    <property type="match status" value="1"/>
</dbReference>
<dbReference type="InterPro" id="IPR044992">
    <property type="entry name" value="ChyE-like"/>
</dbReference>
<dbReference type="InterPro" id="IPR017926">
    <property type="entry name" value="GATASE"/>
</dbReference>
<keyword evidence="2" id="KW-0315">Glutamine amidotransferase</keyword>
<dbReference type="AlphaFoldDB" id="A0A6A7Y2M9"/>
<proteinExistence type="predicted"/>
<dbReference type="GO" id="GO:0005829">
    <property type="term" value="C:cytosol"/>
    <property type="evidence" value="ECO:0007669"/>
    <property type="project" value="TreeGrafter"/>
</dbReference>
<dbReference type="InterPro" id="IPR029062">
    <property type="entry name" value="Class_I_gatase-like"/>
</dbReference>
<feature type="domain" description="Glutamine amidotransferase" evidence="1">
    <location>
        <begin position="52"/>
        <end position="204"/>
    </location>
</feature>
<sequence>MGLRLLVAEGNVESHRERVRALTGRTPSQGYADVLRKLAPDATVDIVFPADPGANIPGAGLESYDGIAITGSALNVYKPDDACTSQIEFARAVFAAKVPFFGSCWGLQVATVAAGGSVRANPKGREVGIARAIRLTEAGRGHGLHDGRPETFDAPCVHMDEVETLAEGMVVTATNAVSDVQAAEITYDGGTFWGVQYHPEYDLTDIAGVLDRYRPILLGEGYLHDEGLLDRMIADYRTLAADPSRRDIAWPWGLDRMITDEAERLAEIRNWIELRVRPVAAERVRGA</sequence>
<accession>A0A6A7Y2M9</accession>
<reference evidence="2 3" key="1">
    <citation type="submission" date="2019-09" db="EMBL/GenBank/DDBJ databases">
        <title>Segnochrobactrum spirostomi gen. nov., sp. nov., isolated from the ciliate Spirostomum cf. yagiui and description of a novel family, Segnochrobactraceae fam. nov. within the order Rhizobiales of the class Alphaproteobacteria.</title>
        <authorList>
            <person name="Akter S."/>
            <person name="Shazib S.U.A."/>
            <person name="Shin M.K."/>
        </authorList>
    </citation>
    <scope>NUCLEOTIDE SEQUENCE [LARGE SCALE GENOMIC DNA]</scope>
    <source>
        <strain evidence="2 3">Sp-1</strain>
    </source>
</reference>
<evidence type="ECO:0000313" key="3">
    <source>
        <dbReference type="Proteomes" id="UP000332515"/>
    </source>
</evidence>
<name>A0A6A7Y2M9_9HYPH</name>
<dbReference type="PANTHER" id="PTHR42695">
    <property type="entry name" value="GLUTAMINE AMIDOTRANSFERASE YLR126C-RELATED"/>
    <property type="match status" value="1"/>
</dbReference>
<evidence type="ECO:0000259" key="1">
    <source>
        <dbReference type="Pfam" id="PF00117"/>
    </source>
</evidence>
<keyword evidence="3" id="KW-1185">Reference proteome</keyword>
<evidence type="ECO:0000313" key="2">
    <source>
        <dbReference type="EMBL" id="MQT12069.1"/>
    </source>
</evidence>
<gene>
    <name evidence="2" type="ORF">F0357_05195</name>
</gene>
<keyword evidence="2" id="KW-0808">Transferase</keyword>
<comment type="caution">
    <text evidence="2">The sequence shown here is derived from an EMBL/GenBank/DDBJ whole genome shotgun (WGS) entry which is preliminary data.</text>
</comment>
<dbReference type="CDD" id="cd01741">
    <property type="entry name" value="GATase1_1"/>
    <property type="match status" value="1"/>
</dbReference>
<protein>
    <submittedName>
        <fullName evidence="2">Type 1 glutamine amidotransferase</fullName>
    </submittedName>
</protein>